<evidence type="ECO:0000256" key="4">
    <source>
        <dbReference type="SAM" id="Phobius"/>
    </source>
</evidence>
<proteinExistence type="inferred from homology"/>
<gene>
    <name evidence="6" type="ORF">A2731_03365</name>
</gene>
<protein>
    <recommendedName>
        <fullName evidence="5">Glycoside hydrolase family 5 domain-containing protein</fullName>
    </recommendedName>
</protein>
<keyword evidence="4" id="KW-0812">Transmembrane</keyword>
<accession>A0A1G1XW77</accession>
<keyword evidence="4" id="KW-0472">Membrane</keyword>
<evidence type="ECO:0000259" key="5">
    <source>
        <dbReference type="Pfam" id="PF00150"/>
    </source>
</evidence>
<dbReference type="EMBL" id="MHIC01000031">
    <property type="protein sequence ID" value="OGY44231.1"/>
    <property type="molecule type" value="Genomic_DNA"/>
</dbReference>
<dbReference type="GO" id="GO:0000272">
    <property type="term" value="P:polysaccharide catabolic process"/>
    <property type="evidence" value="ECO:0007669"/>
    <property type="project" value="InterPro"/>
</dbReference>
<evidence type="ECO:0000313" key="6">
    <source>
        <dbReference type="EMBL" id="OGY44231.1"/>
    </source>
</evidence>
<sequence length="333" mass="39850">MKTKSIKIVFILLALIIFSVFIVFITDFSGGQEPAWGVTFSRSYTLDLQLDWRETYLAILDDLKISHLRLVAYWDEIEPEKDSYNFTDMDWQIREASAREVSIILAIGRRLPRWPECHDPGWAKHLTPAQTNQEILELLEMSVTRYQDNKKIVAWQIENEPLFAWFGFCPPPNKEFLEQEIALVKSVDPRRPILITDSGELSNWQKAASLADVFGTTLYRIVWNKKLGFWDYWFVPPAFYRYKADITRFFQPHLQKVIITEMQMEPWTMDRHMTELTQEEQNLSFNLERFRSNIEYVKKTGFREVYLWGVEYWYWLKEQGNPEMWEEAKKLWQ</sequence>
<comment type="caution">
    <text evidence="6">The sequence shown here is derived from an EMBL/GenBank/DDBJ whole genome shotgun (WGS) entry which is preliminary data.</text>
</comment>
<name>A0A1G1XW77_9BACT</name>
<feature type="domain" description="Glycoside hydrolase family 5" evidence="5">
    <location>
        <begin position="55"/>
        <end position="204"/>
    </location>
</feature>
<organism evidence="6 7">
    <name type="scientific">Candidatus Buchananbacteria bacterium RIFCSPHIGHO2_01_FULL_39_8</name>
    <dbReference type="NCBI Taxonomy" id="1797533"/>
    <lineage>
        <taxon>Bacteria</taxon>
        <taxon>Candidatus Buchananiibacteriota</taxon>
    </lineage>
</organism>
<evidence type="ECO:0000256" key="3">
    <source>
        <dbReference type="RuleBase" id="RU361153"/>
    </source>
</evidence>
<evidence type="ECO:0000256" key="1">
    <source>
        <dbReference type="ARBA" id="ARBA00022801"/>
    </source>
</evidence>
<dbReference type="AlphaFoldDB" id="A0A1G1XW77"/>
<feature type="transmembrane region" description="Helical" evidence="4">
    <location>
        <begin position="7"/>
        <end position="25"/>
    </location>
</feature>
<keyword evidence="1 3" id="KW-0378">Hydrolase</keyword>
<dbReference type="InterPro" id="IPR017853">
    <property type="entry name" value="GH"/>
</dbReference>
<keyword evidence="2 3" id="KW-0326">Glycosidase</keyword>
<evidence type="ECO:0000313" key="7">
    <source>
        <dbReference type="Proteomes" id="UP000176241"/>
    </source>
</evidence>
<dbReference type="InterPro" id="IPR001547">
    <property type="entry name" value="Glyco_hydro_5"/>
</dbReference>
<evidence type="ECO:0000256" key="2">
    <source>
        <dbReference type="ARBA" id="ARBA00023295"/>
    </source>
</evidence>
<keyword evidence="4" id="KW-1133">Transmembrane helix</keyword>
<comment type="similarity">
    <text evidence="3">Belongs to the glycosyl hydrolase 5 (cellulase A) family.</text>
</comment>
<dbReference type="STRING" id="1797533.A2731_03365"/>
<reference evidence="6 7" key="1">
    <citation type="journal article" date="2016" name="Nat. Commun.">
        <title>Thousands of microbial genomes shed light on interconnected biogeochemical processes in an aquifer system.</title>
        <authorList>
            <person name="Anantharaman K."/>
            <person name="Brown C.T."/>
            <person name="Hug L.A."/>
            <person name="Sharon I."/>
            <person name="Castelle C.J."/>
            <person name="Probst A.J."/>
            <person name="Thomas B.C."/>
            <person name="Singh A."/>
            <person name="Wilkins M.J."/>
            <person name="Karaoz U."/>
            <person name="Brodie E.L."/>
            <person name="Williams K.H."/>
            <person name="Hubbard S.S."/>
            <person name="Banfield J.F."/>
        </authorList>
    </citation>
    <scope>NUCLEOTIDE SEQUENCE [LARGE SCALE GENOMIC DNA]</scope>
</reference>
<dbReference type="GO" id="GO:0004553">
    <property type="term" value="F:hydrolase activity, hydrolyzing O-glycosyl compounds"/>
    <property type="evidence" value="ECO:0007669"/>
    <property type="project" value="InterPro"/>
</dbReference>
<dbReference type="Proteomes" id="UP000176241">
    <property type="component" value="Unassembled WGS sequence"/>
</dbReference>
<dbReference type="SUPFAM" id="SSF51445">
    <property type="entry name" value="(Trans)glycosidases"/>
    <property type="match status" value="1"/>
</dbReference>
<dbReference type="Gene3D" id="3.20.20.80">
    <property type="entry name" value="Glycosidases"/>
    <property type="match status" value="2"/>
</dbReference>
<dbReference type="Pfam" id="PF00150">
    <property type="entry name" value="Cellulase"/>
    <property type="match status" value="1"/>
</dbReference>